<gene>
    <name evidence="1" type="ORF">B9N60_01155</name>
</gene>
<dbReference type="EMBL" id="NDYQ01000001">
    <property type="protein sequence ID" value="OUT19556.1"/>
    <property type="molecule type" value="Genomic_DNA"/>
</dbReference>
<reference evidence="1 2" key="1">
    <citation type="submission" date="2017-04" db="EMBL/GenBank/DDBJ databases">
        <title>Complete genome of Campylobacter concisus ATCC 33237T and draft genomes for an additional eight well characterized C. concisus strains.</title>
        <authorList>
            <person name="Cornelius A.J."/>
            <person name="Miller W.G."/>
            <person name="Lastovica A.J."/>
            <person name="On S.L."/>
            <person name="French N.P."/>
            <person name="Vandenberg O."/>
            <person name="Biggs P.J."/>
        </authorList>
    </citation>
    <scope>NUCLEOTIDE SEQUENCE [LARGE SCALE GENOMIC DNA]</scope>
    <source>
        <strain evidence="1 2">Lasto127.99</strain>
    </source>
</reference>
<sequence length="311" mass="35703">MSSILKACVYNVKIDRNNIFAKPFKETLKDLSSMLDDVGGNGNIRILDTYKGKETSIWFDSFDYEKDFSKDEVLQGSVCFLLAKDMDFSIIEDKEKEELGSYTSNSKIRPKIPSHCIYLPNQDILIVENNTNAATIGTIKRGITNALRGYVGNLLFSPKLKENIIEILYLFLEKIESIDLCDLKLHKYLSNPEDSDGELLSIITNPNSQFKATLQIKQNDSTMKSKVVDYFRKILEGKIEQELSNIKIKYKNEKNDKETANLYDNLIFLTIEKEHYYNDISGLEENERIGYSKSIYKALIEEFTSKALQNV</sequence>
<dbReference type="AlphaFoldDB" id="A0A1Y5NFB1"/>
<proteinExistence type="predicted"/>
<dbReference type="RefSeq" id="WP_087580971.1">
    <property type="nucleotide sequence ID" value="NZ_NDYQ01000001.1"/>
</dbReference>
<accession>A0A1Y5NFB1</accession>
<evidence type="ECO:0000313" key="1">
    <source>
        <dbReference type="EMBL" id="OUT19556.1"/>
    </source>
</evidence>
<name>A0A1Y5NFB1_9BACT</name>
<protein>
    <submittedName>
        <fullName evidence="1">Uncharacterized protein</fullName>
    </submittedName>
</protein>
<organism evidence="1 2">
    <name type="scientific">Campylobacter concisus</name>
    <dbReference type="NCBI Taxonomy" id="199"/>
    <lineage>
        <taxon>Bacteria</taxon>
        <taxon>Pseudomonadati</taxon>
        <taxon>Campylobacterota</taxon>
        <taxon>Epsilonproteobacteria</taxon>
        <taxon>Campylobacterales</taxon>
        <taxon>Campylobacteraceae</taxon>
        <taxon>Campylobacter</taxon>
    </lineage>
</organism>
<dbReference type="Proteomes" id="UP000195893">
    <property type="component" value="Unassembled WGS sequence"/>
</dbReference>
<comment type="caution">
    <text evidence="1">The sequence shown here is derived from an EMBL/GenBank/DDBJ whole genome shotgun (WGS) entry which is preliminary data.</text>
</comment>
<evidence type="ECO:0000313" key="2">
    <source>
        <dbReference type="Proteomes" id="UP000195893"/>
    </source>
</evidence>